<dbReference type="InterPro" id="IPR049326">
    <property type="entry name" value="Rhodopsin_dom_fungi"/>
</dbReference>
<evidence type="ECO:0000313" key="9">
    <source>
        <dbReference type="EMBL" id="RPB05296.1"/>
    </source>
</evidence>
<reference evidence="9 10" key="1">
    <citation type="journal article" date="2018" name="Nat. Ecol. Evol.">
        <title>Pezizomycetes genomes reveal the molecular basis of ectomycorrhizal truffle lifestyle.</title>
        <authorList>
            <person name="Murat C."/>
            <person name="Payen T."/>
            <person name="Noel B."/>
            <person name="Kuo A."/>
            <person name="Morin E."/>
            <person name="Chen J."/>
            <person name="Kohler A."/>
            <person name="Krizsan K."/>
            <person name="Balestrini R."/>
            <person name="Da Silva C."/>
            <person name="Montanini B."/>
            <person name="Hainaut M."/>
            <person name="Levati E."/>
            <person name="Barry K.W."/>
            <person name="Belfiori B."/>
            <person name="Cichocki N."/>
            <person name="Clum A."/>
            <person name="Dockter R.B."/>
            <person name="Fauchery L."/>
            <person name="Guy J."/>
            <person name="Iotti M."/>
            <person name="Le Tacon F."/>
            <person name="Lindquist E.A."/>
            <person name="Lipzen A."/>
            <person name="Malagnac F."/>
            <person name="Mello A."/>
            <person name="Molinier V."/>
            <person name="Miyauchi S."/>
            <person name="Poulain J."/>
            <person name="Riccioni C."/>
            <person name="Rubini A."/>
            <person name="Sitrit Y."/>
            <person name="Splivallo R."/>
            <person name="Traeger S."/>
            <person name="Wang M."/>
            <person name="Zifcakova L."/>
            <person name="Wipf D."/>
            <person name="Zambonelli A."/>
            <person name="Paolocci F."/>
            <person name="Nowrousian M."/>
            <person name="Ottonello S."/>
            <person name="Baldrian P."/>
            <person name="Spatafora J.W."/>
            <person name="Henrissat B."/>
            <person name="Nagy L.G."/>
            <person name="Aury J.M."/>
            <person name="Wincker P."/>
            <person name="Grigoriev I.V."/>
            <person name="Bonfante P."/>
            <person name="Martin F.M."/>
        </authorList>
    </citation>
    <scope>NUCLEOTIDE SEQUENCE [LARGE SCALE GENOMIC DNA]</scope>
    <source>
        <strain evidence="9 10">120613-1</strain>
    </source>
</reference>
<evidence type="ECO:0000256" key="4">
    <source>
        <dbReference type="ARBA" id="ARBA00023136"/>
    </source>
</evidence>
<evidence type="ECO:0000256" key="1">
    <source>
        <dbReference type="ARBA" id="ARBA00004141"/>
    </source>
</evidence>
<feature type="region of interest" description="Disordered" evidence="6">
    <location>
        <begin position="374"/>
        <end position="422"/>
    </location>
</feature>
<dbReference type="PANTHER" id="PTHR33048:SF92">
    <property type="entry name" value="INTEGRAL MEMBRANE PROTEIN"/>
    <property type="match status" value="1"/>
</dbReference>
<keyword evidence="3 7" id="KW-1133">Transmembrane helix</keyword>
<dbReference type="Pfam" id="PF20684">
    <property type="entry name" value="Fung_rhodopsin"/>
    <property type="match status" value="1"/>
</dbReference>
<feature type="transmembrane region" description="Helical" evidence="7">
    <location>
        <begin position="6"/>
        <end position="29"/>
    </location>
</feature>
<dbReference type="InterPro" id="IPR052337">
    <property type="entry name" value="SAT4-like"/>
</dbReference>
<evidence type="ECO:0000256" key="7">
    <source>
        <dbReference type="SAM" id="Phobius"/>
    </source>
</evidence>
<keyword evidence="4 7" id="KW-0472">Membrane</keyword>
<dbReference type="STRING" id="1336337.A0A3N4K3Z6"/>
<evidence type="ECO:0000256" key="5">
    <source>
        <dbReference type="ARBA" id="ARBA00038359"/>
    </source>
</evidence>
<sequence>MAVPSRAMLGIIWAQLIVQAFFVFCRFWIRKFKLKSKLALPDYMILLSLFWIFIGTILMTLLTLLDIKAEGAADDAWELMIPFLALSMADMARYMKYTVSITVCYYSAVWSAKASFLAMYFALGEKLGKKMRMLLLVASIFTGVTWVAIVIINLMWCRPLSRTWEVVVPIDPQYCMYLDLPVLGIHFAFNISTDLFLLLFSLILLRSVHMQRREAAGFAFVILIGSISIVGAIARLAVILPHWDNYVKRYEWKQKAAILSMVEQSSAIIACCLPAFRLFLRDKKAKTTSRTSRDEEAGFVNPAFPQEKNKKGRGKKNMVAVKEVEEDIDRDRDITPWDIPGIALAPYAEIEEEERGDDGGDVRRYPSFLESRERVSDVPPSLGNEPLPRTAWGIPGIESGSETSVESCGRNGSGLRGKRTLL</sequence>
<protein>
    <recommendedName>
        <fullName evidence="8">Rhodopsin domain-containing protein</fullName>
    </recommendedName>
</protein>
<evidence type="ECO:0000256" key="2">
    <source>
        <dbReference type="ARBA" id="ARBA00022692"/>
    </source>
</evidence>
<evidence type="ECO:0000256" key="3">
    <source>
        <dbReference type="ARBA" id="ARBA00022989"/>
    </source>
</evidence>
<dbReference type="OrthoDB" id="5372266at2759"/>
<dbReference type="AlphaFoldDB" id="A0A3N4K3Z6"/>
<keyword evidence="2 7" id="KW-0812">Transmembrane</keyword>
<evidence type="ECO:0000313" key="10">
    <source>
        <dbReference type="Proteomes" id="UP000276215"/>
    </source>
</evidence>
<feature type="transmembrane region" description="Helical" evidence="7">
    <location>
        <begin position="217"/>
        <end position="238"/>
    </location>
</feature>
<feature type="transmembrane region" description="Helical" evidence="7">
    <location>
        <begin position="183"/>
        <end position="205"/>
    </location>
</feature>
<feature type="transmembrane region" description="Helical" evidence="7">
    <location>
        <begin position="258"/>
        <end position="280"/>
    </location>
</feature>
<dbReference type="Proteomes" id="UP000276215">
    <property type="component" value="Unassembled WGS sequence"/>
</dbReference>
<keyword evidence="10" id="KW-1185">Reference proteome</keyword>
<dbReference type="PANTHER" id="PTHR33048">
    <property type="entry name" value="PTH11-LIKE INTEGRAL MEMBRANE PROTEIN (AFU_ORTHOLOGUE AFUA_5G11245)"/>
    <property type="match status" value="1"/>
</dbReference>
<feature type="transmembrane region" description="Helical" evidence="7">
    <location>
        <begin position="134"/>
        <end position="156"/>
    </location>
</feature>
<name>A0A3N4K3Z6_9PEZI</name>
<proteinExistence type="inferred from homology"/>
<evidence type="ECO:0000259" key="8">
    <source>
        <dbReference type="Pfam" id="PF20684"/>
    </source>
</evidence>
<feature type="domain" description="Rhodopsin" evidence="8">
    <location>
        <begin position="26"/>
        <end position="281"/>
    </location>
</feature>
<comment type="similarity">
    <text evidence="5">Belongs to the SAT4 family.</text>
</comment>
<organism evidence="9 10">
    <name type="scientific">Choiromyces venosus 120613-1</name>
    <dbReference type="NCBI Taxonomy" id="1336337"/>
    <lineage>
        <taxon>Eukaryota</taxon>
        <taxon>Fungi</taxon>
        <taxon>Dikarya</taxon>
        <taxon>Ascomycota</taxon>
        <taxon>Pezizomycotina</taxon>
        <taxon>Pezizomycetes</taxon>
        <taxon>Pezizales</taxon>
        <taxon>Tuberaceae</taxon>
        <taxon>Choiromyces</taxon>
    </lineage>
</organism>
<dbReference type="EMBL" id="ML120354">
    <property type="protein sequence ID" value="RPB05296.1"/>
    <property type="molecule type" value="Genomic_DNA"/>
</dbReference>
<evidence type="ECO:0000256" key="6">
    <source>
        <dbReference type="SAM" id="MobiDB-lite"/>
    </source>
</evidence>
<feature type="transmembrane region" description="Helical" evidence="7">
    <location>
        <begin position="41"/>
        <end position="65"/>
    </location>
</feature>
<accession>A0A3N4K3Z6</accession>
<gene>
    <name evidence="9" type="ORF">L873DRAFT_1663442</name>
</gene>
<comment type="subcellular location">
    <subcellularLocation>
        <location evidence="1">Membrane</location>
        <topology evidence="1">Multi-pass membrane protein</topology>
    </subcellularLocation>
</comment>
<feature type="transmembrane region" description="Helical" evidence="7">
    <location>
        <begin position="97"/>
        <end position="122"/>
    </location>
</feature>
<dbReference type="GO" id="GO:0016020">
    <property type="term" value="C:membrane"/>
    <property type="evidence" value="ECO:0007669"/>
    <property type="project" value="UniProtKB-SubCell"/>
</dbReference>